<feature type="region of interest" description="Disordered" evidence="1">
    <location>
        <begin position="1"/>
        <end position="37"/>
    </location>
</feature>
<evidence type="ECO:0000313" key="3">
    <source>
        <dbReference type="EMBL" id="OEV18512.1"/>
    </source>
</evidence>
<feature type="transmembrane region" description="Helical" evidence="2">
    <location>
        <begin position="41"/>
        <end position="65"/>
    </location>
</feature>
<protein>
    <submittedName>
        <fullName evidence="3">Uncharacterized protein</fullName>
    </submittedName>
</protein>
<feature type="compositionally biased region" description="Acidic residues" evidence="1">
    <location>
        <begin position="82"/>
        <end position="99"/>
    </location>
</feature>
<proteinExistence type="predicted"/>
<gene>
    <name evidence="3" type="ORF">AN221_22610</name>
</gene>
<feature type="region of interest" description="Disordered" evidence="1">
    <location>
        <begin position="76"/>
        <end position="111"/>
    </location>
</feature>
<dbReference type="EMBL" id="LJGZ01000093">
    <property type="protein sequence ID" value="OEV18512.1"/>
    <property type="molecule type" value="Genomic_DNA"/>
</dbReference>
<dbReference type="OrthoDB" id="3872159at2"/>
<feature type="compositionally biased region" description="Pro residues" evidence="1">
    <location>
        <begin position="1"/>
        <end position="21"/>
    </location>
</feature>
<keyword evidence="2" id="KW-1133">Transmembrane helix</keyword>
<reference evidence="3 4" key="1">
    <citation type="journal article" date="2016" name="Front. Microbiol.">
        <title>Comparative Genomics Analysis of Streptomyces Species Reveals Their Adaptation to the Marine Environment and Their Diversity at the Genomic Level.</title>
        <authorList>
            <person name="Tian X."/>
            <person name="Zhang Z."/>
            <person name="Yang T."/>
            <person name="Chen M."/>
            <person name="Li J."/>
            <person name="Chen F."/>
            <person name="Yang J."/>
            <person name="Li W."/>
            <person name="Zhang B."/>
            <person name="Zhang Z."/>
            <person name="Wu J."/>
            <person name="Zhang C."/>
            <person name="Long L."/>
            <person name="Xiao J."/>
        </authorList>
    </citation>
    <scope>NUCLEOTIDE SEQUENCE [LARGE SCALE GENOMIC DNA]</scope>
    <source>
        <strain evidence="3 4">SCSIO M10372</strain>
    </source>
</reference>
<evidence type="ECO:0000313" key="4">
    <source>
        <dbReference type="Proteomes" id="UP000175971"/>
    </source>
</evidence>
<comment type="caution">
    <text evidence="3">The sequence shown here is derived from an EMBL/GenBank/DDBJ whole genome shotgun (WGS) entry which is preliminary data.</text>
</comment>
<name>A0A1E7LQM1_9ACTN</name>
<keyword evidence="2" id="KW-0812">Transmembrane</keyword>
<keyword evidence="4" id="KW-1185">Reference proteome</keyword>
<dbReference type="RefSeq" id="WP_070202469.1">
    <property type="nucleotide sequence ID" value="NZ_LJGZ01000093.1"/>
</dbReference>
<dbReference type="Proteomes" id="UP000175971">
    <property type="component" value="Unassembled WGS sequence"/>
</dbReference>
<evidence type="ECO:0000256" key="1">
    <source>
        <dbReference type="SAM" id="MobiDB-lite"/>
    </source>
</evidence>
<sequence length="197" mass="20280">MSDNSPPPPPEQPQPEPPVAGPPLSLWAPPAPPPRRQRTGLIVTLAVGGSLVVAGALVALVHSLLDAAADSIALPPARSAPYEEEAPDDEEAPYDEETEPVAPGPRADGDATVTKCVRDKLIGWPHAEVEVVNGGEGPAGYIVFVEFVDPDGKMRTGGVAIADDLAPGASVKAEAQGLGEVPAGTTCRIDRVERDPA</sequence>
<evidence type="ECO:0000256" key="2">
    <source>
        <dbReference type="SAM" id="Phobius"/>
    </source>
</evidence>
<organism evidence="3 4">
    <name type="scientific">Streptomyces nanshensis</name>
    <dbReference type="NCBI Taxonomy" id="518642"/>
    <lineage>
        <taxon>Bacteria</taxon>
        <taxon>Bacillati</taxon>
        <taxon>Actinomycetota</taxon>
        <taxon>Actinomycetes</taxon>
        <taxon>Kitasatosporales</taxon>
        <taxon>Streptomycetaceae</taxon>
        <taxon>Streptomyces</taxon>
    </lineage>
</organism>
<accession>A0A1E7LQM1</accession>
<dbReference type="AlphaFoldDB" id="A0A1E7LQM1"/>
<keyword evidence="2" id="KW-0472">Membrane</keyword>
<dbReference type="PATRIC" id="fig|518642.7.peg.6508"/>